<dbReference type="Proteomes" id="UP001239909">
    <property type="component" value="Unassembled WGS sequence"/>
</dbReference>
<evidence type="ECO:0008006" key="3">
    <source>
        <dbReference type="Google" id="ProtNLM"/>
    </source>
</evidence>
<dbReference type="RefSeq" id="WP_285672146.1">
    <property type="nucleotide sequence ID" value="NZ_BSYI01000018.1"/>
</dbReference>
<protein>
    <recommendedName>
        <fullName evidence="3">DUF1127 domain-containing protein</fullName>
    </recommendedName>
</protein>
<proteinExistence type="predicted"/>
<keyword evidence="2" id="KW-1185">Reference proteome</keyword>
<accession>A0ABQ6LK42</accession>
<gene>
    <name evidence="1" type="ORF">LNKW23_25650</name>
</gene>
<sequence>MTIMPHPAGQQPHLLARLAAWIEGLRTADTLRAMSPDRREDLGLSLADMGRLGA</sequence>
<evidence type="ECO:0000313" key="2">
    <source>
        <dbReference type="Proteomes" id="UP001239909"/>
    </source>
</evidence>
<reference evidence="1 2" key="1">
    <citation type="submission" date="2023-04" db="EMBL/GenBank/DDBJ databases">
        <title>Marinoamorphus aggregata gen. nov., sp. Nov., isolate from tissue of brittle star Ophioplocus japonicus.</title>
        <authorList>
            <person name="Kawano K."/>
            <person name="Sawayama S."/>
            <person name="Nakagawa S."/>
        </authorList>
    </citation>
    <scope>NUCLEOTIDE SEQUENCE [LARGE SCALE GENOMIC DNA]</scope>
    <source>
        <strain evidence="1 2">NKW23</strain>
    </source>
</reference>
<organism evidence="1 2">
    <name type="scientific">Paralimibaculum aggregatum</name>
    <dbReference type="NCBI Taxonomy" id="3036245"/>
    <lineage>
        <taxon>Bacteria</taxon>
        <taxon>Pseudomonadati</taxon>
        <taxon>Pseudomonadota</taxon>
        <taxon>Alphaproteobacteria</taxon>
        <taxon>Rhodobacterales</taxon>
        <taxon>Paracoccaceae</taxon>
        <taxon>Paralimibaculum</taxon>
    </lineage>
</organism>
<evidence type="ECO:0000313" key="1">
    <source>
        <dbReference type="EMBL" id="GMG83352.1"/>
    </source>
</evidence>
<dbReference type="EMBL" id="BSYI01000018">
    <property type="protein sequence ID" value="GMG83352.1"/>
    <property type="molecule type" value="Genomic_DNA"/>
</dbReference>
<name>A0ABQ6LK42_9RHOB</name>
<comment type="caution">
    <text evidence="1">The sequence shown here is derived from an EMBL/GenBank/DDBJ whole genome shotgun (WGS) entry which is preliminary data.</text>
</comment>